<name>A0A917PIT5_9DEIO</name>
<reference evidence="1" key="1">
    <citation type="journal article" date="2014" name="Int. J. Syst. Evol. Microbiol.">
        <title>Complete genome sequence of Corynebacterium casei LMG S-19264T (=DSM 44701T), isolated from a smear-ripened cheese.</title>
        <authorList>
            <consortium name="US DOE Joint Genome Institute (JGI-PGF)"/>
            <person name="Walter F."/>
            <person name="Albersmeier A."/>
            <person name="Kalinowski J."/>
            <person name="Ruckert C."/>
        </authorList>
    </citation>
    <scope>NUCLEOTIDE SEQUENCE</scope>
    <source>
        <strain evidence="1">JCM 14371</strain>
    </source>
</reference>
<evidence type="ECO:0000313" key="2">
    <source>
        <dbReference type="Proteomes" id="UP000635726"/>
    </source>
</evidence>
<accession>A0A917PIT5</accession>
<dbReference type="EMBL" id="BMOE01000009">
    <property type="protein sequence ID" value="GGJ80424.1"/>
    <property type="molecule type" value="Genomic_DNA"/>
</dbReference>
<keyword evidence="2" id="KW-1185">Reference proteome</keyword>
<comment type="caution">
    <text evidence="1">The sequence shown here is derived from an EMBL/GenBank/DDBJ whole genome shotgun (WGS) entry which is preliminary data.</text>
</comment>
<gene>
    <name evidence="1" type="ORF">GCM10008939_25370</name>
</gene>
<proteinExistence type="predicted"/>
<reference evidence="1" key="2">
    <citation type="submission" date="2020-09" db="EMBL/GenBank/DDBJ databases">
        <authorList>
            <person name="Sun Q."/>
            <person name="Ohkuma M."/>
        </authorList>
    </citation>
    <scope>NUCLEOTIDE SEQUENCE</scope>
    <source>
        <strain evidence="1">JCM 14371</strain>
    </source>
</reference>
<evidence type="ECO:0000313" key="1">
    <source>
        <dbReference type="EMBL" id="GGJ80424.1"/>
    </source>
</evidence>
<dbReference type="Proteomes" id="UP000635726">
    <property type="component" value="Unassembled WGS sequence"/>
</dbReference>
<dbReference type="AlphaFoldDB" id="A0A917PIT5"/>
<sequence>MKRLLSSGTLGSAQSAEEVQIARPLVWIVIPAYGRRADWLQRGDDLSGESWREGDRVVAFARQQSRAMLPDFWAAHDQAGISDEQLAVWGIWISPGHAEPRPSRPAVPRCVLW</sequence>
<protein>
    <submittedName>
        <fullName evidence="1">Uncharacterized protein</fullName>
    </submittedName>
</protein>
<organism evidence="1 2">
    <name type="scientific">Deinococcus aquiradiocola</name>
    <dbReference type="NCBI Taxonomy" id="393059"/>
    <lineage>
        <taxon>Bacteria</taxon>
        <taxon>Thermotogati</taxon>
        <taxon>Deinococcota</taxon>
        <taxon>Deinococci</taxon>
        <taxon>Deinococcales</taxon>
        <taxon>Deinococcaceae</taxon>
        <taxon>Deinococcus</taxon>
    </lineage>
</organism>